<reference evidence="1 2" key="1">
    <citation type="submission" date="2018-06" db="EMBL/GenBank/DDBJ databases">
        <title>Complete Genomes of Monosporascus.</title>
        <authorList>
            <person name="Robinson A.J."/>
            <person name="Natvig D.O."/>
        </authorList>
    </citation>
    <scope>NUCLEOTIDE SEQUENCE [LARGE SCALE GENOMIC DNA]</scope>
    <source>
        <strain evidence="1 2">CBS 609.92</strain>
    </source>
</reference>
<dbReference type="InterPro" id="IPR008947">
    <property type="entry name" value="PLipase_C/P1_nuclease_dom_sf"/>
</dbReference>
<evidence type="ECO:0000313" key="2">
    <source>
        <dbReference type="Proteomes" id="UP000294003"/>
    </source>
</evidence>
<organism evidence="1 2">
    <name type="scientific">Monosporascus cannonballus</name>
    <dbReference type="NCBI Taxonomy" id="155416"/>
    <lineage>
        <taxon>Eukaryota</taxon>
        <taxon>Fungi</taxon>
        <taxon>Dikarya</taxon>
        <taxon>Ascomycota</taxon>
        <taxon>Pezizomycotina</taxon>
        <taxon>Sordariomycetes</taxon>
        <taxon>Xylariomycetidae</taxon>
        <taxon>Xylariales</taxon>
        <taxon>Xylariales incertae sedis</taxon>
        <taxon>Monosporascus</taxon>
    </lineage>
</organism>
<dbReference type="Gene3D" id="1.10.575.10">
    <property type="entry name" value="P1 Nuclease"/>
    <property type="match status" value="1"/>
</dbReference>
<gene>
    <name evidence="1" type="ORF">DL762_009688</name>
</gene>
<protein>
    <recommendedName>
        <fullName evidence="3">Nucleoside phosphorylase domain-containing protein</fullName>
    </recommendedName>
</protein>
<accession>A0ABY0GT00</accession>
<evidence type="ECO:0000313" key="1">
    <source>
        <dbReference type="EMBL" id="RYO76818.1"/>
    </source>
</evidence>
<sequence length="175" mass="18882">MTNQTQILKGCVGDAKLGKIRHVENTTCANAAKFIAHFTSDIAQPLHVSGIAAGGNGVWDGQIIYSLANVTRFGNETIHPFFENGEEGQAGQLLHADGRLGDLHQPFDAAAIFNRTDLVTSGYAEGAWPIVEIQAAKAALRMATWFNKLADGLYKEREVIPDTAPSWIFGTMEGP</sequence>
<comment type="caution">
    <text evidence="1">The sequence shown here is derived from an EMBL/GenBank/DDBJ whole genome shotgun (WGS) entry which is preliminary data.</text>
</comment>
<proteinExistence type="predicted"/>
<dbReference type="Proteomes" id="UP000294003">
    <property type="component" value="Unassembled WGS sequence"/>
</dbReference>
<dbReference type="SUPFAM" id="SSF48537">
    <property type="entry name" value="Phospholipase C/P1 nuclease"/>
    <property type="match status" value="1"/>
</dbReference>
<evidence type="ECO:0008006" key="3">
    <source>
        <dbReference type="Google" id="ProtNLM"/>
    </source>
</evidence>
<dbReference type="EMBL" id="QJNS01000550">
    <property type="protein sequence ID" value="RYO76818.1"/>
    <property type="molecule type" value="Genomic_DNA"/>
</dbReference>
<name>A0ABY0GT00_9PEZI</name>
<keyword evidence="2" id="KW-1185">Reference proteome</keyword>